<dbReference type="RefSeq" id="WP_044837183.1">
    <property type="nucleotide sequence ID" value="NZ_CP059733.1"/>
</dbReference>
<sequence length="324" mass="36910">MRPKLLIFQLMLICFLSPLAAAPDNNGGPAPVVIALNNWTSQRVLSHVIGSVIAQQGIEVRYQEVAVADQWGALSKNIIDLQLEVWQESMSEEFASFVNRGLILDLGAHQAKGREEWWYPDYVENLCPGLPDWQALRDCFTLFSTSSSQGKGVLYAGPWDRYIGPRIRALKLNFIIKRFDDDHAIWRMLRQAIAREHPIVIYNWTPNWTDSRLSGKFIDFPPFHDDCYTRKGWGGNPGMLMDCGAPVAGWIKKVASRRFKKFYPCLYQALGKVDFTPEMIADASVLVVVDNLSESEAASRWRTLYAKQLQSWFDLACFGEVKRK</sequence>
<gene>
    <name evidence="3" type="ORF">SG34_023120</name>
</gene>
<dbReference type="GO" id="GO:0043190">
    <property type="term" value="C:ATP-binding cassette (ABC) transporter complex"/>
    <property type="evidence" value="ECO:0007669"/>
    <property type="project" value="InterPro"/>
</dbReference>
<reference evidence="3 4" key="2">
    <citation type="journal article" date="2022" name="Mar. Drugs">
        <title>Bioassay-Guided Fractionation Leads to the Detection of Cholic Acid Generated by the Rare Thalassomonas sp.</title>
        <authorList>
            <person name="Pheiffer F."/>
            <person name="Schneider Y.K."/>
            <person name="Hansen E.H."/>
            <person name="Andersen J.H."/>
            <person name="Isaksson J."/>
            <person name="Busche T."/>
            <person name="R C."/>
            <person name="Kalinowski J."/>
            <person name="Zyl L.V."/>
            <person name="Trindade M."/>
        </authorList>
    </citation>
    <scope>NUCLEOTIDE SEQUENCE [LARGE SCALE GENOMIC DNA]</scope>
    <source>
        <strain evidence="3 4">XOM25</strain>
    </source>
</reference>
<dbReference type="EMBL" id="CP059733">
    <property type="protein sequence ID" value="WDE04205.1"/>
    <property type="molecule type" value="Genomic_DNA"/>
</dbReference>
<evidence type="ECO:0000259" key="2">
    <source>
        <dbReference type="Pfam" id="PF04069"/>
    </source>
</evidence>
<dbReference type="AlphaFoldDB" id="A0AAE9Z1A1"/>
<proteinExistence type="predicted"/>
<dbReference type="SUPFAM" id="SSF53850">
    <property type="entry name" value="Periplasmic binding protein-like II"/>
    <property type="match status" value="1"/>
</dbReference>
<dbReference type="Pfam" id="PF04069">
    <property type="entry name" value="OpuAC"/>
    <property type="match status" value="1"/>
</dbReference>
<feature type="signal peptide" evidence="1">
    <location>
        <begin position="1"/>
        <end position="20"/>
    </location>
</feature>
<name>A0AAE9Z1A1_9GAMM</name>
<dbReference type="CDD" id="cd13643">
    <property type="entry name" value="PBP2_BCP_2"/>
    <property type="match status" value="1"/>
</dbReference>
<dbReference type="KEGG" id="tvd:SG34_023120"/>
<dbReference type="GO" id="GO:0022857">
    <property type="term" value="F:transmembrane transporter activity"/>
    <property type="evidence" value="ECO:0007669"/>
    <property type="project" value="InterPro"/>
</dbReference>
<evidence type="ECO:0000256" key="1">
    <source>
        <dbReference type="SAM" id="SignalP"/>
    </source>
</evidence>
<keyword evidence="1" id="KW-0732">Signal</keyword>
<dbReference type="Proteomes" id="UP000032352">
    <property type="component" value="Chromosome"/>
</dbReference>
<dbReference type="Gene3D" id="3.40.190.10">
    <property type="entry name" value="Periplasmic binding protein-like II"/>
    <property type="match status" value="1"/>
</dbReference>
<evidence type="ECO:0000313" key="3">
    <source>
        <dbReference type="EMBL" id="WDE04205.1"/>
    </source>
</evidence>
<dbReference type="Gene3D" id="3.40.190.100">
    <property type="entry name" value="Glycine betaine-binding periplasmic protein, domain 2"/>
    <property type="match status" value="1"/>
</dbReference>
<protein>
    <submittedName>
        <fullName evidence="3">ABC transporter substrate-binding protein</fullName>
    </submittedName>
</protein>
<organism evidence="3 4">
    <name type="scientific">Thalassomonas viridans</name>
    <dbReference type="NCBI Taxonomy" id="137584"/>
    <lineage>
        <taxon>Bacteria</taxon>
        <taxon>Pseudomonadati</taxon>
        <taxon>Pseudomonadota</taxon>
        <taxon>Gammaproteobacteria</taxon>
        <taxon>Alteromonadales</taxon>
        <taxon>Colwelliaceae</taxon>
        <taxon>Thalassomonas</taxon>
    </lineage>
</organism>
<dbReference type="InterPro" id="IPR007210">
    <property type="entry name" value="ABC_Gly_betaine_transp_sub-bd"/>
</dbReference>
<keyword evidence="4" id="KW-1185">Reference proteome</keyword>
<reference evidence="3 4" key="1">
    <citation type="journal article" date="2015" name="Genome Announc.">
        <title>Draft Genome Sequences of Marine Isolates of Thalassomonas viridans and Thalassomonas actiniarum.</title>
        <authorList>
            <person name="Olonade I."/>
            <person name="van Zyl L.J."/>
            <person name="Trindade M."/>
        </authorList>
    </citation>
    <scope>NUCLEOTIDE SEQUENCE [LARGE SCALE GENOMIC DNA]</scope>
    <source>
        <strain evidence="3 4">XOM25</strain>
    </source>
</reference>
<accession>A0AAE9Z1A1</accession>
<feature type="domain" description="ABC-type glycine betaine transport system substrate-binding" evidence="2">
    <location>
        <begin position="31"/>
        <end position="301"/>
    </location>
</feature>
<evidence type="ECO:0000313" key="4">
    <source>
        <dbReference type="Proteomes" id="UP000032352"/>
    </source>
</evidence>
<feature type="chain" id="PRO_5042209892" evidence="1">
    <location>
        <begin position="21"/>
        <end position="324"/>
    </location>
</feature>